<dbReference type="CDD" id="cd06257">
    <property type="entry name" value="DnaJ"/>
    <property type="match status" value="1"/>
</dbReference>
<dbReference type="PANTHER" id="PTHR44144:SF1">
    <property type="entry name" value="DNAJ HOMOLOG SUBFAMILY C MEMBER 9"/>
    <property type="match status" value="1"/>
</dbReference>
<dbReference type="Pfam" id="PF00226">
    <property type="entry name" value="DnaJ"/>
    <property type="match status" value="1"/>
</dbReference>
<dbReference type="PANTHER" id="PTHR44144">
    <property type="entry name" value="DNAJ HOMOLOG SUBFAMILY C MEMBER 9"/>
    <property type="match status" value="1"/>
</dbReference>
<dbReference type="InterPro" id="IPR056453">
    <property type="entry name" value="HTH_DNAJC9"/>
</dbReference>
<dbReference type="PRINTS" id="PR00625">
    <property type="entry name" value="JDOMAIN"/>
</dbReference>
<reference evidence="2" key="1">
    <citation type="submission" date="2022-01" db="EMBL/GenBank/DDBJ databases">
        <authorList>
            <person name="King R."/>
        </authorList>
    </citation>
    <scope>NUCLEOTIDE SEQUENCE</scope>
</reference>
<protein>
    <recommendedName>
        <fullName evidence="1">J domain-containing protein</fullName>
    </recommendedName>
</protein>
<dbReference type="PROSITE" id="PS00636">
    <property type="entry name" value="DNAJ_1"/>
    <property type="match status" value="1"/>
</dbReference>
<organism evidence="2 3">
    <name type="scientific">Ceutorhynchus assimilis</name>
    <name type="common">cabbage seed weevil</name>
    <dbReference type="NCBI Taxonomy" id="467358"/>
    <lineage>
        <taxon>Eukaryota</taxon>
        <taxon>Metazoa</taxon>
        <taxon>Ecdysozoa</taxon>
        <taxon>Arthropoda</taxon>
        <taxon>Hexapoda</taxon>
        <taxon>Insecta</taxon>
        <taxon>Pterygota</taxon>
        <taxon>Neoptera</taxon>
        <taxon>Endopterygota</taxon>
        <taxon>Coleoptera</taxon>
        <taxon>Polyphaga</taxon>
        <taxon>Cucujiformia</taxon>
        <taxon>Curculionidae</taxon>
        <taxon>Ceutorhynchinae</taxon>
        <taxon>Ceutorhynchus</taxon>
    </lineage>
</organism>
<keyword evidence="3" id="KW-1185">Reference proteome</keyword>
<dbReference type="AlphaFoldDB" id="A0A9N9MX31"/>
<dbReference type="EMBL" id="OU892282">
    <property type="protein sequence ID" value="CAG9770440.1"/>
    <property type="molecule type" value="Genomic_DNA"/>
</dbReference>
<accession>A0A9N9MX31</accession>
<feature type="domain" description="J" evidence="1">
    <location>
        <begin position="16"/>
        <end position="83"/>
    </location>
</feature>
<evidence type="ECO:0000313" key="2">
    <source>
        <dbReference type="EMBL" id="CAG9770440.1"/>
    </source>
</evidence>
<dbReference type="InterPro" id="IPR018253">
    <property type="entry name" value="DnaJ_domain_CS"/>
</dbReference>
<dbReference type="InterPro" id="IPR001623">
    <property type="entry name" value="DnaJ_domain"/>
</dbReference>
<gene>
    <name evidence="2" type="ORF">CEUTPL_LOCUS10893</name>
</gene>
<dbReference type="OrthoDB" id="110024at2759"/>
<dbReference type="Gene3D" id="1.10.287.110">
    <property type="entry name" value="DnaJ domain"/>
    <property type="match status" value="1"/>
</dbReference>
<evidence type="ECO:0000259" key="1">
    <source>
        <dbReference type="PROSITE" id="PS50076"/>
    </source>
</evidence>
<proteinExistence type="predicted"/>
<dbReference type="GO" id="GO:0005634">
    <property type="term" value="C:nucleus"/>
    <property type="evidence" value="ECO:0007669"/>
    <property type="project" value="TreeGrafter"/>
</dbReference>
<dbReference type="GO" id="GO:0005737">
    <property type="term" value="C:cytoplasm"/>
    <property type="evidence" value="ECO:0007669"/>
    <property type="project" value="TreeGrafter"/>
</dbReference>
<dbReference type="Proteomes" id="UP001152799">
    <property type="component" value="Chromosome 6"/>
</dbReference>
<name>A0A9N9MX31_9CUCU</name>
<sequence>MAAFQEKCQRYFRTSNFYEVLNVDKNASERDIKKSYHKLSLLIHPDKVEQNHKEEATEKFKILCKIHSILQDERKRRIYDKYGYFDEGTDIAFNWKDYWLSVFNKIELKDIQKYEEEYVGSETERRDIKWAYETSKGSMDFILDAVEFSNFESQPRIIEIVREMVDNGKVKEYERFFNECEAKRLKRKRKFEKERLEVETFDMQQLEKESQTKKVKHATCDASFKRSFSLKKAVEE</sequence>
<dbReference type="InterPro" id="IPR036869">
    <property type="entry name" value="J_dom_sf"/>
</dbReference>
<dbReference type="PROSITE" id="PS50076">
    <property type="entry name" value="DNAJ_2"/>
    <property type="match status" value="1"/>
</dbReference>
<dbReference type="GO" id="GO:0031072">
    <property type="term" value="F:heat shock protein binding"/>
    <property type="evidence" value="ECO:0007669"/>
    <property type="project" value="TreeGrafter"/>
</dbReference>
<dbReference type="SUPFAM" id="SSF46565">
    <property type="entry name" value="Chaperone J-domain"/>
    <property type="match status" value="1"/>
</dbReference>
<evidence type="ECO:0000313" key="3">
    <source>
        <dbReference type="Proteomes" id="UP001152799"/>
    </source>
</evidence>
<dbReference type="SMART" id="SM00271">
    <property type="entry name" value="DnaJ"/>
    <property type="match status" value="1"/>
</dbReference>
<dbReference type="Pfam" id="PF23302">
    <property type="entry name" value="HTH_DNAJC9"/>
    <property type="match status" value="1"/>
</dbReference>
<dbReference type="InterPro" id="IPR052594">
    <property type="entry name" value="J_domain-containing_protein"/>
</dbReference>